<dbReference type="Pfam" id="PF06974">
    <property type="entry name" value="WS_DGAT_C"/>
    <property type="match status" value="1"/>
</dbReference>
<name>A0A072TIR8_MEDTR</name>
<reference evidence="13 15" key="1">
    <citation type="journal article" date="2011" name="Nature">
        <title>The Medicago genome provides insight into the evolution of rhizobial symbioses.</title>
        <authorList>
            <person name="Young N.D."/>
            <person name="Debelle F."/>
            <person name="Oldroyd G.E."/>
            <person name="Geurts R."/>
            <person name="Cannon S.B."/>
            <person name="Udvardi M.K."/>
            <person name="Benedito V.A."/>
            <person name="Mayer K.F."/>
            <person name="Gouzy J."/>
            <person name="Schoof H."/>
            <person name="Van de Peer Y."/>
            <person name="Proost S."/>
            <person name="Cook D.R."/>
            <person name="Meyers B.C."/>
            <person name="Spannagl M."/>
            <person name="Cheung F."/>
            <person name="De Mita S."/>
            <person name="Krishnakumar V."/>
            <person name="Gundlach H."/>
            <person name="Zhou S."/>
            <person name="Mudge J."/>
            <person name="Bharti A.K."/>
            <person name="Murray J.D."/>
            <person name="Naoumkina M.A."/>
            <person name="Rosen B."/>
            <person name="Silverstein K.A."/>
            <person name="Tang H."/>
            <person name="Rombauts S."/>
            <person name="Zhao P.X."/>
            <person name="Zhou P."/>
            <person name="Barbe V."/>
            <person name="Bardou P."/>
            <person name="Bechner M."/>
            <person name="Bellec A."/>
            <person name="Berger A."/>
            <person name="Berges H."/>
            <person name="Bidwell S."/>
            <person name="Bisseling T."/>
            <person name="Choisne N."/>
            <person name="Couloux A."/>
            <person name="Denny R."/>
            <person name="Deshpande S."/>
            <person name="Dai X."/>
            <person name="Doyle J.J."/>
            <person name="Dudez A.M."/>
            <person name="Farmer A.D."/>
            <person name="Fouteau S."/>
            <person name="Franken C."/>
            <person name="Gibelin C."/>
            <person name="Gish J."/>
            <person name="Goldstein S."/>
            <person name="Gonzalez A.J."/>
            <person name="Green P.J."/>
            <person name="Hallab A."/>
            <person name="Hartog M."/>
            <person name="Hua A."/>
            <person name="Humphray S.J."/>
            <person name="Jeong D.H."/>
            <person name="Jing Y."/>
            <person name="Jocker A."/>
            <person name="Kenton S.M."/>
            <person name="Kim D.J."/>
            <person name="Klee K."/>
            <person name="Lai H."/>
            <person name="Lang C."/>
            <person name="Lin S."/>
            <person name="Macmil S.L."/>
            <person name="Magdelenat G."/>
            <person name="Matthews L."/>
            <person name="McCorrison J."/>
            <person name="Monaghan E.L."/>
            <person name="Mun J.H."/>
            <person name="Najar F.Z."/>
            <person name="Nicholson C."/>
            <person name="Noirot C."/>
            <person name="O'Bleness M."/>
            <person name="Paule C.R."/>
            <person name="Poulain J."/>
            <person name="Prion F."/>
            <person name="Qin B."/>
            <person name="Qu C."/>
            <person name="Retzel E.F."/>
            <person name="Riddle C."/>
            <person name="Sallet E."/>
            <person name="Samain S."/>
            <person name="Samson N."/>
            <person name="Sanders I."/>
            <person name="Saurat O."/>
            <person name="Scarpelli C."/>
            <person name="Schiex T."/>
            <person name="Segurens B."/>
            <person name="Severin A.J."/>
            <person name="Sherrier D.J."/>
            <person name="Shi R."/>
            <person name="Sims S."/>
            <person name="Singer S.R."/>
            <person name="Sinharoy S."/>
            <person name="Sterck L."/>
            <person name="Viollet A."/>
            <person name="Wang B.B."/>
            <person name="Wang K."/>
            <person name="Wang M."/>
            <person name="Wang X."/>
            <person name="Warfsmann J."/>
            <person name="Weissenbach J."/>
            <person name="White D.D."/>
            <person name="White J.D."/>
            <person name="Wiley G.B."/>
            <person name="Wincker P."/>
            <person name="Xing Y."/>
            <person name="Yang L."/>
            <person name="Yao Z."/>
            <person name="Ying F."/>
            <person name="Zhai J."/>
            <person name="Zhou L."/>
            <person name="Zuber A."/>
            <person name="Denarie J."/>
            <person name="Dixon R.A."/>
            <person name="May G.D."/>
            <person name="Schwartz D.C."/>
            <person name="Rogers J."/>
            <person name="Quetier F."/>
            <person name="Town C.D."/>
            <person name="Roe B.A."/>
        </authorList>
    </citation>
    <scope>NUCLEOTIDE SEQUENCE [LARGE SCALE GENOMIC DNA]</scope>
    <source>
        <strain evidence="13">A17</strain>
        <strain evidence="14 15">cv. Jemalong A17</strain>
    </source>
</reference>
<dbReference type="InterPro" id="IPR045034">
    <property type="entry name" value="O-acyltransferase_WSD1-like"/>
</dbReference>
<dbReference type="Pfam" id="PF03007">
    <property type="entry name" value="WS_DGAT_cat"/>
    <property type="match status" value="1"/>
</dbReference>
<dbReference type="GO" id="GO:0004144">
    <property type="term" value="F:diacylglycerol O-acyltransferase activity"/>
    <property type="evidence" value="ECO:0007669"/>
    <property type="project" value="UniProtKB-EC"/>
</dbReference>
<feature type="domain" description="O-acyltransferase WSD1-like N-terminal" evidence="11">
    <location>
        <begin position="10"/>
        <end position="199"/>
    </location>
</feature>
<feature type="domain" description="O-acyltransferase WSD1 C-terminal" evidence="12">
    <location>
        <begin position="253"/>
        <end position="398"/>
    </location>
</feature>
<comment type="catalytic activity">
    <reaction evidence="9">
        <text>a long chain fatty alcohol + a fatty acyl-CoA = a long-chain alcohol wax ester + CoA</text>
        <dbReference type="Rhea" id="RHEA:38443"/>
        <dbReference type="ChEBI" id="CHEBI:17135"/>
        <dbReference type="ChEBI" id="CHEBI:57287"/>
        <dbReference type="ChEBI" id="CHEBI:77636"/>
        <dbReference type="ChEBI" id="CHEBI:235323"/>
        <dbReference type="EC" id="2.3.1.75"/>
    </reaction>
</comment>
<evidence type="ECO:0000256" key="9">
    <source>
        <dbReference type="ARBA" id="ARBA00047604"/>
    </source>
</evidence>
<keyword evidence="7" id="KW-0012">Acyltransferase</keyword>
<dbReference type="STRING" id="3880.A0A072TIR8"/>
<dbReference type="EMBL" id="KL402749">
    <property type="protein sequence ID" value="KEH17312.1"/>
    <property type="molecule type" value="Genomic_DNA"/>
</dbReference>
<dbReference type="EnsemblPlants" id="KEH17312">
    <property type="protein sequence ID" value="KEH17312"/>
    <property type="gene ID" value="MTR_0024s0190"/>
</dbReference>
<dbReference type="HOGENOM" id="CLU_027831_0_0_1"/>
<dbReference type="GO" id="GO:0005789">
    <property type="term" value="C:endoplasmic reticulum membrane"/>
    <property type="evidence" value="ECO:0007669"/>
    <property type="project" value="UniProtKB-SubCell"/>
</dbReference>
<evidence type="ECO:0000313" key="15">
    <source>
        <dbReference type="Proteomes" id="UP000002051"/>
    </source>
</evidence>
<evidence type="ECO:0000259" key="11">
    <source>
        <dbReference type="Pfam" id="PF03007"/>
    </source>
</evidence>
<evidence type="ECO:0000256" key="4">
    <source>
        <dbReference type="ARBA" id="ARBA00005189"/>
    </source>
</evidence>
<sequence length="407" mass="46130">MDQFDGEKKWKKVEVNLEEHIKVPEFPSDKSSNSFYDEHLDDYMSKIAMEHLPQDRPLWEIHIIKYPTKNAAGTLVFKLHHALGDGYSLMGALLSCLERADNPSLPFTLPSSKIRPKSIFNTKAIIKRFPSIFSSTIWSMLDFGWSILKSSMIEDDLTPIRSRADDVKLRQITISNVSFTMEHIKEVKTRLGVSINDVIAGLIFFGIRLYMLEVNKESRKANSTALVLLNTRNIKGYKSVKEMVSKNNNGAAWGNQFAFLHVPIPELNDPKFENPLEFIWEAHKEISRKKNSLVTPLTGMLLNMVKTLRGPEAAARYVHSTLRNSSTTISNIIGPVEQMALANHPVKGLYFMVVGPPESLTVTIMSYMGKLRIAFGSEKDFIDKQKIKCCMEKSLEMIIKASRKTST</sequence>
<accession>A0A072TIR8</accession>
<keyword evidence="5" id="KW-0808">Transferase</keyword>
<evidence type="ECO:0000256" key="10">
    <source>
        <dbReference type="ARBA" id="ARBA00048109"/>
    </source>
</evidence>
<dbReference type="PANTHER" id="PTHR31650">
    <property type="entry name" value="O-ACYLTRANSFERASE (WSD1-LIKE) FAMILY PROTEIN"/>
    <property type="match status" value="1"/>
</dbReference>
<reference evidence="14" key="3">
    <citation type="submission" date="2015-06" db="UniProtKB">
        <authorList>
            <consortium name="EnsemblPlants"/>
        </authorList>
    </citation>
    <scope>IDENTIFICATION</scope>
    <source>
        <strain evidence="14">cv. Jemalong A17</strain>
    </source>
</reference>
<evidence type="ECO:0000256" key="6">
    <source>
        <dbReference type="ARBA" id="ARBA00022824"/>
    </source>
</evidence>
<evidence type="ECO:0000256" key="7">
    <source>
        <dbReference type="ARBA" id="ARBA00023315"/>
    </source>
</evidence>
<evidence type="ECO:0000259" key="12">
    <source>
        <dbReference type="Pfam" id="PF06974"/>
    </source>
</evidence>
<evidence type="ECO:0000256" key="1">
    <source>
        <dbReference type="ARBA" id="ARBA00004162"/>
    </source>
</evidence>
<proteinExistence type="inferred from homology"/>
<evidence type="ECO:0000313" key="13">
    <source>
        <dbReference type="EMBL" id="KEH17312.1"/>
    </source>
</evidence>
<comment type="catalytic activity">
    <reaction evidence="10">
        <text>an acyl-CoA + a 1,2-diacyl-sn-glycerol = a triacyl-sn-glycerol + CoA</text>
        <dbReference type="Rhea" id="RHEA:10868"/>
        <dbReference type="ChEBI" id="CHEBI:17815"/>
        <dbReference type="ChEBI" id="CHEBI:57287"/>
        <dbReference type="ChEBI" id="CHEBI:58342"/>
        <dbReference type="ChEBI" id="CHEBI:64615"/>
        <dbReference type="EC" id="2.3.1.20"/>
    </reaction>
</comment>
<keyword evidence="6" id="KW-0256">Endoplasmic reticulum</keyword>
<dbReference type="InterPro" id="IPR009721">
    <property type="entry name" value="O-acyltransferase_WSD1_C"/>
</dbReference>
<comment type="pathway">
    <text evidence="3">Glycerolipid metabolism; triacylglycerol biosynthesis.</text>
</comment>
<evidence type="ECO:0000256" key="8">
    <source>
        <dbReference type="ARBA" id="ARBA00024360"/>
    </source>
</evidence>
<organism evidence="13 15">
    <name type="scientific">Medicago truncatula</name>
    <name type="common">Barrel medic</name>
    <name type="synonym">Medicago tribuloides</name>
    <dbReference type="NCBI Taxonomy" id="3880"/>
    <lineage>
        <taxon>Eukaryota</taxon>
        <taxon>Viridiplantae</taxon>
        <taxon>Streptophyta</taxon>
        <taxon>Embryophyta</taxon>
        <taxon>Tracheophyta</taxon>
        <taxon>Spermatophyta</taxon>
        <taxon>Magnoliopsida</taxon>
        <taxon>eudicotyledons</taxon>
        <taxon>Gunneridae</taxon>
        <taxon>Pentapetalae</taxon>
        <taxon>rosids</taxon>
        <taxon>fabids</taxon>
        <taxon>Fabales</taxon>
        <taxon>Fabaceae</taxon>
        <taxon>Papilionoideae</taxon>
        <taxon>50 kb inversion clade</taxon>
        <taxon>NPAAA clade</taxon>
        <taxon>Hologalegina</taxon>
        <taxon>IRL clade</taxon>
        <taxon>Trifolieae</taxon>
        <taxon>Medicago</taxon>
    </lineage>
</organism>
<dbReference type="AlphaFoldDB" id="A0A072TIR8"/>
<dbReference type="GO" id="GO:0047196">
    <property type="term" value="F:long-chain-alcohol O-fatty-acyltransferase activity"/>
    <property type="evidence" value="ECO:0007669"/>
    <property type="project" value="UniProtKB-EC"/>
</dbReference>
<dbReference type="InterPro" id="IPR004255">
    <property type="entry name" value="O-acyltransferase_WSD1_N"/>
</dbReference>
<dbReference type="GO" id="GO:0008374">
    <property type="term" value="F:O-acyltransferase activity"/>
    <property type="evidence" value="ECO:0000318"/>
    <property type="project" value="GO_Central"/>
</dbReference>
<protein>
    <submittedName>
        <fullName evidence="13">O-acyltransferase (WSD1-like) family protein</fullName>
    </submittedName>
</protein>
<dbReference type="Proteomes" id="UP000002051">
    <property type="component" value="Unassembled WGS sequence"/>
</dbReference>
<evidence type="ECO:0000256" key="5">
    <source>
        <dbReference type="ARBA" id="ARBA00022679"/>
    </source>
</evidence>
<comment type="subcellular location">
    <subcellularLocation>
        <location evidence="1">Cell membrane</location>
        <topology evidence="1">Single-pass membrane protein</topology>
    </subcellularLocation>
    <subcellularLocation>
        <location evidence="2">Endoplasmic reticulum membrane</location>
    </subcellularLocation>
</comment>
<dbReference type="PANTHER" id="PTHR31650:SF34">
    <property type="entry name" value="O-ACYLTRANSFERASE WSD1-LIKE ISOFORM X1"/>
    <property type="match status" value="1"/>
</dbReference>
<dbReference type="GO" id="GO:0005886">
    <property type="term" value="C:plasma membrane"/>
    <property type="evidence" value="ECO:0000318"/>
    <property type="project" value="GO_Central"/>
</dbReference>
<comment type="pathway">
    <text evidence="4">Lipid metabolism.</text>
</comment>
<evidence type="ECO:0000313" key="14">
    <source>
        <dbReference type="EnsemblPlants" id="KEH17312"/>
    </source>
</evidence>
<reference evidence="13 15" key="2">
    <citation type="journal article" date="2014" name="BMC Genomics">
        <title>An improved genome release (version Mt4.0) for the model legume Medicago truncatula.</title>
        <authorList>
            <person name="Tang H."/>
            <person name="Krishnakumar V."/>
            <person name="Bidwell S."/>
            <person name="Rosen B."/>
            <person name="Chan A."/>
            <person name="Zhou S."/>
            <person name="Gentzbittel L."/>
            <person name="Childs K.L."/>
            <person name="Yandell M."/>
            <person name="Gundlach H."/>
            <person name="Mayer K.F."/>
            <person name="Schwartz D.C."/>
            <person name="Town C.D."/>
        </authorList>
    </citation>
    <scope>GENOME REANNOTATION</scope>
    <source>
        <strain evidence="13">A17</strain>
        <strain evidence="14 15">cv. Jemalong A17</strain>
    </source>
</reference>
<evidence type="ECO:0000256" key="2">
    <source>
        <dbReference type="ARBA" id="ARBA00004586"/>
    </source>
</evidence>
<comment type="similarity">
    <text evidence="8">In the N-terminal section; belongs to the long-chain O-acyltransferase family.</text>
</comment>
<gene>
    <name evidence="13" type="ORF">MTR_0024s0190</name>
</gene>
<evidence type="ECO:0000256" key="3">
    <source>
        <dbReference type="ARBA" id="ARBA00004771"/>
    </source>
</evidence>
<dbReference type="GO" id="GO:0019432">
    <property type="term" value="P:triglyceride biosynthetic process"/>
    <property type="evidence" value="ECO:0000318"/>
    <property type="project" value="GO_Central"/>
</dbReference>
<keyword evidence="15" id="KW-1185">Reference proteome</keyword>
<dbReference type="UniPathway" id="UPA00282"/>